<accession>A2Z9Q2</accession>
<dbReference type="AlphaFoldDB" id="A2Z9Q2"/>
<dbReference type="Proteomes" id="UP000007015">
    <property type="component" value="Chromosome 10"/>
</dbReference>
<feature type="region of interest" description="Disordered" evidence="1">
    <location>
        <begin position="13"/>
        <end position="63"/>
    </location>
</feature>
<sequence>MAAAGLFSVAAPSLRRGRGSERRCLGSGGGEPSRRGGGGSGAAFAGSGHPLAGSSQSAGGPAMRWRRCGAARCEDGAAARQGRRRRQRTVRRGVLPSLDLAIPGWIWPVTTPCGAEASRREEAAVLAVEAATARQGARRRRSEVAEVRELSMAVGSPWCPTVMDRRRAAWQRGASADGSALAGD</sequence>
<proteinExistence type="predicted"/>
<evidence type="ECO:0000313" key="2">
    <source>
        <dbReference type="EMBL" id="EAY79336.1"/>
    </source>
</evidence>
<dbReference type="Gramene" id="BGIOSGA033354-TA">
    <property type="protein sequence ID" value="BGIOSGA033354-PA"/>
    <property type="gene ID" value="BGIOSGA033354"/>
</dbReference>
<keyword evidence="3" id="KW-1185">Reference proteome</keyword>
<name>A2Z9Q2_ORYSI</name>
<dbReference type="HOGENOM" id="CLU_1470486_0_0_1"/>
<protein>
    <submittedName>
        <fullName evidence="2">Uncharacterized protein</fullName>
    </submittedName>
</protein>
<evidence type="ECO:0000256" key="1">
    <source>
        <dbReference type="SAM" id="MobiDB-lite"/>
    </source>
</evidence>
<dbReference type="EMBL" id="CM000135">
    <property type="protein sequence ID" value="EAY79336.1"/>
    <property type="molecule type" value="Genomic_DNA"/>
</dbReference>
<reference evidence="2 3" key="1">
    <citation type="journal article" date="2005" name="PLoS Biol.">
        <title>The genomes of Oryza sativa: a history of duplications.</title>
        <authorList>
            <person name="Yu J."/>
            <person name="Wang J."/>
            <person name="Lin W."/>
            <person name="Li S."/>
            <person name="Li H."/>
            <person name="Zhou J."/>
            <person name="Ni P."/>
            <person name="Dong W."/>
            <person name="Hu S."/>
            <person name="Zeng C."/>
            <person name="Zhang J."/>
            <person name="Zhang Y."/>
            <person name="Li R."/>
            <person name="Xu Z."/>
            <person name="Li S."/>
            <person name="Li X."/>
            <person name="Zheng H."/>
            <person name="Cong L."/>
            <person name="Lin L."/>
            <person name="Yin J."/>
            <person name="Geng J."/>
            <person name="Li G."/>
            <person name="Shi J."/>
            <person name="Liu J."/>
            <person name="Lv H."/>
            <person name="Li J."/>
            <person name="Wang J."/>
            <person name="Deng Y."/>
            <person name="Ran L."/>
            <person name="Shi X."/>
            <person name="Wang X."/>
            <person name="Wu Q."/>
            <person name="Li C."/>
            <person name="Ren X."/>
            <person name="Wang J."/>
            <person name="Wang X."/>
            <person name="Li D."/>
            <person name="Liu D."/>
            <person name="Zhang X."/>
            <person name="Ji Z."/>
            <person name="Zhao W."/>
            <person name="Sun Y."/>
            <person name="Zhang Z."/>
            <person name="Bao J."/>
            <person name="Han Y."/>
            <person name="Dong L."/>
            <person name="Ji J."/>
            <person name="Chen P."/>
            <person name="Wu S."/>
            <person name="Liu J."/>
            <person name="Xiao Y."/>
            <person name="Bu D."/>
            <person name="Tan J."/>
            <person name="Yang L."/>
            <person name="Ye C."/>
            <person name="Zhang J."/>
            <person name="Xu J."/>
            <person name="Zhou Y."/>
            <person name="Yu Y."/>
            <person name="Zhang B."/>
            <person name="Zhuang S."/>
            <person name="Wei H."/>
            <person name="Liu B."/>
            <person name="Lei M."/>
            <person name="Yu H."/>
            <person name="Li Y."/>
            <person name="Xu H."/>
            <person name="Wei S."/>
            <person name="He X."/>
            <person name="Fang L."/>
            <person name="Zhang Z."/>
            <person name="Zhang Y."/>
            <person name="Huang X."/>
            <person name="Su Z."/>
            <person name="Tong W."/>
            <person name="Li J."/>
            <person name="Tong Z."/>
            <person name="Li S."/>
            <person name="Ye J."/>
            <person name="Wang L."/>
            <person name="Fang L."/>
            <person name="Lei T."/>
            <person name="Chen C."/>
            <person name="Chen H."/>
            <person name="Xu Z."/>
            <person name="Li H."/>
            <person name="Huang H."/>
            <person name="Zhang F."/>
            <person name="Xu H."/>
            <person name="Li N."/>
            <person name="Zhao C."/>
            <person name="Li S."/>
            <person name="Dong L."/>
            <person name="Huang Y."/>
            <person name="Li L."/>
            <person name="Xi Y."/>
            <person name="Qi Q."/>
            <person name="Li W."/>
            <person name="Zhang B."/>
            <person name="Hu W."/>
            <person name="Zhang Y."/>
            <person name="Tian X."/>
            <person name="Jiao Y."/>
            <person name="Liang X."/>
            <person name="Jin J."/>
            <person name="Gao L."/>
            <person name="Zheng W."/>
            <person name="Hao B."/>
            <person name="Liu S."/>
            <person name="Wang W."/>
            <person name="Yuan L."/>
            <person name="Cao M."/>
            <person name="McDermott J."/>
            <person name="Samudrala R."/>
            <person name="Wang J."/>
            <person name="Wong G.K."/>
            <person name="Yang H."/>
        </authorList>
    </citation>
    <scope>NUCLEOTIDE SEQUENCE [LARGE SCALE GENOMIC DNA]</scope>
    <source>
        <strain evidence="3">cv. 93-11</strain>
    </source>
</reference>
<organism evidence="2 3">
    <name type="scientific">Oryza sativa subsp. indica</name>
    <name type="common">Rice</name>
    <dbReference type="NCBI Taxonomy" id="39946"/>
    <lineage>
        <taxon>Eukaryota</taxon>
        <taxon>Viridiplantae</taxon>
        <taxon>Streptophyta</taxon>
        <taxon>Embryophyta</taxon>
        <taxon>Tracheophyta</taxon>
        <taxon>Spermatophyta</taxon>
        <taxon>Magnoliopsida</taxon>
        <taxon>Liliopsida</taxon>
        <taxon>Poales</taxon>
        <taxon>Poaceae</taxon>
        <taxon>BOP clade</taxon>
        <taxon>Oryzoideae</taxon>
        <taxon>Oryzeae</taxon>
        <taxon>Oryzinae</taxon>
        <taxon>Oryza</taxon>
        <taxon>Oryza sativa</taxon>
    </lineage>
</organism>
<feature type="compositionally biased region" description="Gly residues" evidence="1">
    <location>
        <begin position="26"/>
        <end position="41"/>
    </location>
</feature>
<gene>
    <name evidence="2" type="ORF">OsI_34466</name>
</gene>
<evidence type="ECO:0000313" key="3">
    <source>
        <dbReference type="Proteomes" id="UP000007015"/>
    </source>
</evidence>